<dbReference type="Proteomes" id="UP000748025">
    <property type="component" value="Unassembled WGS sequence"/>
</dbReference>
<accession>A0A9P7N5N9</accession>
<dbReference type="InterPro" id="IPR036249">
    <property type="entry name" value="Thioredoxin-like_sf"/>
</dbReference>
<dbReference type="Pfam" id="PF13409">
    <property type="entry name" value="GST_N_2"/>
    <property type="match status" value="1"/>
</dbReference>
<dbReference type="SUPFAM" id="SSF47616">
    <property type="entry name" value="GST C-terminal domain-like"/>
    <property type="match status" value="1"/>
</dbReference>
<dbReference type="PROSITE" id="PS50404">
    <property type="entry name" value="GST_NTER"/>
    <property type="match status" value="1"/>
</dbReference>
<sequence>MTTSTPLLTLYDIASRPPRQNTCFAPNPWKARLALNFKALPYQTAWVPLPDIPHLRSQTLRLPPARSFADGTPFHTLPILYDPNASSPPGTDRGTASSTGLLLGDSFDIATHLERQYPLSGAGSLFPPQNLDFPSSVTSQDLLIPLSDIQHHSPHVQYALFNNRVDALFTSYTLLAAYNMPLDPPTADLAKAEFVRRAGLSSWEDFHLVGEPRQAMMLSFRDTLRETLAPLFRRDDTGPFLLGATASYADLIVGAWLRMMQRTLSSGEWEQVRGWHEGIFGRLHDALDEYAEVK</sequence>
<dbReference type="Gene3D" id="1.20.1050.10">
    <property type="match status" value="1"/>
</dbReference>
<evidence type="ECO:0000313" key="2">
    <source>
        <dbReference type="EMBL" id="KAG5994467.1"/>
    </source>
</evidence>
<dbReference type="InterPro" id="IPR036282">
    <property type="entry name" value="Glutathione-S-Trfase_C_sf"/>
</dbReference>
<dbReference type="InterPro" id="IPR054416">
    <property type="entry name" value="GST_UstS-like_C"/>
</dbReference>
<reference evidence="2" key="1">
    <citation type="journal article" date="2020" name="bioRxiv">
        <title>Whole genome comparisons of ergot fungi reveals the divergence and evolution of species within the genus Claviceps are the result of varying mechanisms driving genome evolution and host range expansion.</title>
        <authorList>
            <person name="Wyka S.A."/>
            <person name="Mondo S.J."/>
            <person name="Liu M."/>
            <person name="Dettman J."/>
            <person name="Nalam V."/>
            <person name="Broders K.D."/>
        </authorList>
    </citation>
    <scope>NUCLEOTIDE SEQUENCE</scope>
    <source>
        <strain evidence="2">CCC 602</strain>
    </source>
</reference>
<feature type="domain" description="GST N-terminal" evidence="1">
    <location>
        <begin position="15"/>
        <end position="121"/>
    </location>
</feature>
<dbReference type="InterPro" id="IPR004045">
    <property type="entry name" value="Glutathione_S-Trfase_N"/>
</dbReference>
<dbReference type="AlphaFoldDB" id="A0A9P7N5N9"/>
<dbReference type="Pfam" id="PF22041">
    <property type="entry name" value="GST_C_7"/>
    <property type="match status" value="1"/>
</dbReference>
<evidence type="ECO:0000259" key="1">
    <source>
        <dbReference type="PROSITE" id="PS50404"/>
    </source>
</evidence>
<comment type="caution">
    <text evidence="2">The sequence shown here is derived from an EMBL/GenBank/DDBJ whole genome shotgun (WGS) entry which is preliminary data.</text>
</comment>
<name>A0A9P7N5N9_9HYPO</name>
<proteinExistence type="predicted"/>
<organism evidence="2 3">
    <name type="scientific">Claviceps pusilla</name>
    <dbReference type="NCBI Taxonomy" id="123648"/>
    <lineage>
        <taxon>Eukaryota</taxon>
        <taxon>Fungi</taxon>
        <taxon>Dikarya</taxon>
        <taxon>Ascomycota</taxon>
        <taxon>Pezizomycotina</taxon>
        <taxon>Sordariomycetes</taxon>
        <taxon>Hypocreomycetidae</taxon>
        <taxon>Hypocreales</taxon>
        <taxon>Clavicipitaceae</taxon>
        <taxon>Claviceps</taxon>
    </lineage>
</organism>
<evidence type="ECO:0000313" key="3">
    <source>
        <dbReference type="Proteomes" id="UP000748025"/>
    </source>
</evidence>
<gene>
    <name evidence="2" type="ORF">E4U43_003233</name>
</gene>
<dbReference type="EMBL" id="SRPW01002231">
    <property type="protein sequence ID" value="KAG5994467.1"/>
    <property type="molecule type" value="Genomic_DNA"/>
</dbReference>
<dbReference type="OrthoDB" id="4951845at2759"/>
<dbReference type="SUPFAM" id="SSF52833">
    <property type="entry name" value="Thioredoxin-like"/>
    <property type="match status" value="1"/>
</dbReference>
<keyword evidence="3" id="KW-1185">Reference proteome</keyword>
<dbReference type="Gene3D" id="3.40.30.10">
    <property type="entry name" value="Glutaredoxin"/>
    <property type="match status" value="1"/>
</dbReference>
<protein>
    <recommendedName>
        <fullName evidence="1">GST N-terminal domain-containing protein</fullName>
    </recommendedName>
</protein>